<gene>
    <name evidence="2" type="ORF">L0U88_00295</name>
</gene>
<evidence type="ECO:0000313" key="2">
    <source>
        <dbReference type="EMBL" id="MCF1713064.1"/>
    </source>
</evidence>
<protein>
    <submittedName>
        <fullName evidence="2">Alpha/beta hydrolase</fullName>
    </submittedName>
</protein>
<dbReference type="PANTHER" id="PTHR43689:SF8">
    <property type="entry name" value="ALPHA_BETA-HYDROLASES SUPERFAMILY PROTEIN"/>
    <property type="match status" value="1"/>
</dbReference>
<keyword evidence="2" id="KW-0378">Hydrolase</keyword>
<name>A0ABS9BE09_9BACT</name>
<sequence>MKLAQKLALNYLRAKLNFTAVFSKRKAAEMAFEIFATPFRRSKKKEAPVFQKADRLFVQVEGKRVAVYRWNKGGIRKAMILHGFESSSWNFDRYIGPLIKKGYEVIAADAPAHGASEGTQITLPLYVKTIATIYQEFGPIHSFMAHSFGGLAIVHFLEQVPHDDQVRVALIAPATETTTAIKSLYKMLQLDEKVQESFEEIVLERGGVASSYYSIPRALQHIHASILWIHDEDDDVTPLKDVKPIIKKAPANIEFMITKELGHRKIYRENKVVKKVVEFL</sequence>
<dbReference type="InterPro" id="IPR029058">
    <property type="entry name" value="AB_hydrolase_fold"/>
</dbReference>
<evidence type="ECO:0000259" key="1">
    <source>
        <dbReference type="Pfam" id="PF12146"/>
    </source>
</evidence>
<accession>A0ABS9BE09</accession>
<dbReference type="InterPro" id="IPR022742">
    <property type="entry name" value="Hydrolase_4"/>
</dbReference>
<dbReference type="Proteomes" id="UP001200145">
    <property type="component" value="Unassembled WGS sequence"/>
</dbReference>
<proteinExistence type="predicted"/>
<dbReference type="EMBL" id="JAKEVY010000001">
    <property type="protein sequence ID" value="MCF1713064.1"/>
    <property type="molecule type" value="Genomic_DNA"/>
</dbReference>
<organism evidence="2 3">
    <name type="scientific">Flavihumibacter fluminis</name>
    <dbReference type="NCBI Taxonomy" id="2909236"/>
    <lineage>
        <taxon>Bacteria</taxon>
        <taxon>Pseudomonadati</taxon>
        <taxon>Bacteroidota</taxon>
        <taxon>Chitinophagia</taxon>
        <taxon>Chitinophagales</taxon>
        <taxon>Chitinophagaceae</taxon>
        <taxon>Flavihumibacter</taxon>
    </lineage>
</organism>
<dbReference type="SUPFAM" id="SSF53474">
    <property type="entry name" value="alpha/beta-Hydrolases"/>
    <property type="match status" value="1"/>
</dbReference>
<evidence type="ECO:0000313" key="3">
    <source>
        <dbReference type="Proteomes" id="UP001200145"/>
    </source>
</evidence>
<dbReference type="GO" id="GO:0016787">
    <property type="term" value="F:hydrolase activity"/>
    <property type="evidence" value="ECO:0007669"/>
    <property type="project" value="UniProtKB-KW"/>
</dbReference>
<dbReference type="Gene3D" id="3.40.50.1820">
    <property type="entry name" value="alpha/beta hydrolase"/>
    <property type="match status" value="1"/>
</dbReference>
<keyword evidence="3" id="KW-1185">Reference proteome</keyword>
<feature type="domain" description="Serine aminopeptidase S33" evidence="1">
    <location>
        <begin position="79"/>
        <end position="187"/>
    </location>
</feature>
<reference evidence="2 3" key="1">
    <citation type="submission" date="2022-01" db="EMBL/GenBank/DDBJ databases">
        <title>Flavihumibacter sp. nov., isolated from sediment of a river.</title>
        <authorList>
            <person name="Liu H."/>
        </authorList>
    </citation>
    <scope>NUCLEOTIDE SEQUENCE [LARGE SCALE GENOMIC DNA]</scope>
    <source>
        <strain evidence="2 3">RY-1</strain>
    </source>
</reference>
<comment type="caution">
    <text evidence="2">The sequence shown here is derived from an EMBL/GenBank/DDBJ whole genome shotgun (WGS) entry which is preliminary data.</text>
</comment>
<dbReference type="Pfam" id="PF12146">
    <property type="entry name" value="Hydrolase_4"/>
    <property type="match status" value="1"/>
</dbReference>
<dbReference type="PANTHER" id="PTHR43689">
    <property type="entry name" value="HYDROLASE"/>
    <property type="match status" value="1"/>
</dbReference>
<dbReference type="RefSeq" id="WP_234863482.1">
    <property type="nucleotide sequence ID" value="NZ_JAKEVY010000001.1"/>
</dbReference>